<reference evidence="1" key="1">
    <citation type="submission" date="2016-03" db="EMBL/GenBank/DDBJ databases">
        <title>Mechanisms controlling the formation of the plant cell surface in tip-growing cells are functionally conserved among land plants.</title>
        <authorList>
            <person name="Honkanen S."/>
            <person name="Jones V.A."/>
            <person name="Morieri G."/>
            <person name="Champion C."/>
            <person name="Hetherington A.J."/>
            <person name="Kelly S."/>
            <person name="Saint-Marcoux D."/>
            <person name="Proust H."/>
            <person name="Prescott H."/>
            <person name="Dolan L."/>
        </authorList>
    </citation>
    <scope>NUCLEOTIDE SEQUENCE [LARGE SCALE GENOMIC DNA]</scope>
    <source>
        <tissue evidence="1">Whole gametophyte</tissue>
    </source>
</reference>
<gene>
    <name evidence="1" type="ORF">AXG93_1193s1290</name>
</gene>
<proteinExistence type="predicted"/>
<dbReference type="EMBL" id="LVLJ01000498">
    <property type="protein sequence ID" value="OAE33830.1"/>
    <property type="molecule type" value="Genomic_DNA"/>
</dbReference>
<dbReference type="Proteomes" id="UP000077202">
    <property type="component" value="Unassembled WGS sequence"/>
</dbReference>
<evidence type="ECO:0000313" key="1">
    <source>
        <dbReference type="EMBL" id="OAE33830.1"/>
    </source>
</evidence>
<comment type="caution">
    <text evidence="1">The sequence shown here is derived from an EMBL/GenBank/DDBJ whole genome shotgun (WGS) entry which is preliminary data.</text>
</comment>
<sequence>MSLRAENGTFFVEEYDCCASEYKGPILDVELKYNASAPVRIRRSMDCLGEDEASEYGEKLRKGILLMKALTADEPRSFAQQARLQSGYATGFFVTGSEGFDRPSPHQARTLTQDQWGLTRVPMHDGLLMTVLILSLRTMGSNNRPLSLSLPLIATLAAGSQGVKILTKYAHTRRSEGSQKDTIAKSMSLGKSVWEWLEPKLILKHKNKEAVPFVQEPTVLRL</sequence>
<dbReference type="AlphaFoldDB" id="A0A176WKZ8"/>
<evidence type="ECO:0000313" key="2">
    <source>
        <dbReference type="Proteomes" id="UP000077202"/>
    </source>
</evidence>
<organism evidence="1 2">
    <name type="scientific">Marchantia polymorpha subsp. ruderalis</name>
    <dbReference type="NCBI Taxonomy" id="1480154"/>
    <lineage>
        <taxon>Eukaryota</taxon>
        <taxon>Viridiplantae</taxon>
        <taxon>Streptophyta</taxon>
        <taxon>Embryophyta</taxon>
        <taxon>Marchantiophyta</taxon>
        <taxon>Marchantiopsida</taxon>
        <taxon>Marchantiidae</taxon>
        <taxon>Marchantiales</taxon>
        <taxon>Marchantiaceae</taxon>
        <taxon>Marchantia</taxon>
    </lineage>
</organism>
<protein>
    <submittedName>
        <fullName evidence="1">Uncharacterized protein</fullName>
    </submittedName>
</protein>
<dbReference type="InterPro" id="IPR008922">
    <property type="entry name" value="Di-copper_centre_dom_sf"/>
</dbReference>
<dbReference type="Gene3D" id="1.10.1280.10">
    <property type="entry name" value="Di-copper center containing domain from catechol oxidase"/>
    <property type="match status" value="1"/>
</dbReference>
<accession>A0A176WKZ8</accession>
<name>A0A176WKZ8_MARPO</name>
<keyword evidence="2" id="KW-1185">Reference proteome</keyword>